<sequence>MEIKDRISFLKKHENDCYRICYYLLQSEKMACEAAKKALYSLSRCDSFFAENTQAVRELVRKEAMKSALQLKKEQSDLLRL</sequence>
<proteinExistence type="predicted"/>
<reference evidence="2" key="1">
    <citation type="submission" date="2015-12" db="EMBL/GenBank/DDBJ databases">
        <title>Complete genome sequences of two moderately thermophilic Paenibacillus species.</title>
        <authorList>
            <person name="Butler R.III."/>
            <person name="Wang J."/>
            <person name="Stark B.C."/>
            <person name="Pombert J.-F."/>
        </authorList>
    </citation>
    <scope>NUCLEOTIDE SEQUENCE [LARGE SCALE GENOMIC DNA]</scope>
    <source>
        <strain evidence="2">32O-Y</strain>
    </source>
</reference>
<dbReference type="PATRIC" id="fig|162209.4.peg.218"/>
<name>A0A0U2ILE0_9BACL</name>
<organism evidence="1 2">
    <name type="scientific">Paenibacillus naphthalenovorans</name>
    <dbReference type="NCBI Taxonomy" id="162209"/>
    <lineage>
        <taxon>Bacteria</taxon>
        <taxon>Bacillati</taxon>
        <taxon>Bacillota</taxon>
        <taxon>Bacilli</taxon>
        <taxon>Bacillales</taxon>
        <taxon>Paenibacillaceae</taxon>
        <taxon>Paenibacillus</taxon>
    </lineage>
</organism>
<dbReference type="EMBL" id="CP013652">
    <property type="protein sequence ID" value="ALS20603.1"/>
    <property type="molecule type" value="Genomic_DNA"/>
</dbReference>
<keyword evidence="2" id="KW-1185">Reference proteome</keyword>
<dbReference type="RefSeq" id="WP_062406598.1">
    <property type="nucleotide sequence ID" value="NZ_BJCS01000008.1"/>
</dbReference>
<dbReference type="OrthoDB" id="2666124at2"/>
<protein>
    <submittedName>
        <fullName evidence="1">Uncharacterized protein</fullName>
    </submittedName>
</protein>
<gene>
    <name evidence="1" type="ORF">IJ22_02130</name>
</gene>
<evidence type="ECO:0000313" key="1">
    <source>
        <dbReference type="EMBL" id="ALS20603.1"/>
    </source>
</evidence>
<reference evidence="1 2" key="2">
    <citation type="journal article" date="2016" name="Genome Announc.">
        <title>Complete Genome Sequences of Two Interactive Moderate Thermophiles, Paenibacillus napthalenovorans 32O-Y and Paenibacillus sp. 32O-W.</title>
        <authorList>
            <person name="Butler R.R.III."/>
            <person name="Wang J."/>
            <person name="Stark B.C."/>
            <person name="Pombert J.F."/>
        </authorList>
    </citation>
    <scope>NUCLEOTIDE SEQUENCE [LARGE SCALE GENOMIC DNA]</scope>
    <source>
        <strain evidence="1 2">32O-Y</strain>
    </source>
</reference>
<dbReference type="Proteomes" id="UP000061660">
    <property type="component" value="Chromosome"/>
</dbReference>
<accession>A0A0U2ILE0</accession>
<evidence type="ECO:0000313" key="2">
    <source>
        <dbReference type="Proteomes" id="UP000061660"/>
    </source>
</evidence>
<dbReference type="AlphaFoldDB" id="A0A0U2ILE0"/>
<dbReference type="KEGG" id="pnp:IJ22_02130"/>